<dbReference type="Proteomes" id="UP000594638">
    <property type="component" value="Unassembled WGS sequence"/>
</dbReference>
<feature type="non-terminal residue" evidence="1">
    <location>
        <position position="1"/>
    </location>
</feature>
<protein>
    <submittedName>
        <fullName evidence="1">Uncharacterized protein</fullName>
    </submittedName>
</protein>
<organism evidence="1 2">
    <name type="scientific">Olea europaea subsp. europaea</name>
    <dbReference type="NCBI Taxonomy" id="158383"/>
    <lineage>
        <taxon>Eukaryota</taxon>
        <taxon>Viridiplantae</taxon>
        <taxon>Streptophyta</taxon>
        <taxon>Embryophyta</taxon>
        <taxon>Tracheophyta</taxon>
        <taxon>Spermatophyta</taxon>
        <taxon>Magnoliopsida</taxon>
        <taxon>eudicotyledons</taxon>
        <taxon>Gunneridae</taxon>
        <taxon>Pentapetalae</taxon>
        <taxon>asterids</taxon>
        <taxon>lamiids</taxon>
        <taxon>Lamiales</taxon>
        <taxon>Oleaceae</taxon>
        <taxon>Oleeae</taxon>
        <taxon>Olea</taxon>
    </lineage>
</organism>
<dbReference type="Gramene" id="OE9A025964T1">
    <property type="protein sequence ID" value="OE9A025964C1"/>
    <property type="gene ID" value="OE9A025964"/>
</dbReference>
<dbReference type="EMBL" id="CACTIH010005920">
    <property type="protein sequence ID" value="CAA3003127.1"/>
    <property type="molecule type" value="Genomic_DNA"/>
</dbReference>
<gene>
    <name evidence="1" type="ORF">OLEA9_A025964</name>
</gene>
<comment type="caution">
    <text evidence="1">The sequence shown here is derived from an EMBL/GenBank/DDBJ whole genome shotgun (WGS) entry which is preliminary data.</text>
</comment>
<name>A0A8S0TDD0_OLEEU</name>
<dbReference type="AlphaFoldDB" id="A0A8S0TDD0"/>
<evidence type="ECO:0000313" key="1">
    <source>
        <dbReference type="EMBL" id="CAA3003127.1"/>
    </source>
</evidence>
<reference evidence="1 2" key="1">
    <citation type="submission" date="2019-12" db="EMBL/GenBank/DDBJ databases">
        <authorList>
            <person name="Alioto T."/>
            <person name="Alioto T."/>
            <person name="Gomez Garrido J."/>
        </authorList>
    </citation>
    <scope>NUCLEOTIDE SEQUENCE [LARGE SCALE GENOMIC DNA]</scope>
</reference>
<sequence length="113" mass="12480">ASPRSQLYSAPNPFSSLPPILYRYFIHLSFLLQTELRLEIWPTSRSDVRCSQFSRTQPYRGRSRLFATSGVLRTTSINAAAAGGDCLYSNGTSPMPPLPTMLELRPCAVASTP</sequence>
<evidence type="ECO:0000313" key="2">
    <source>
        <dbReference type="Proteomes" id="UP000594638"/>
    </source>
</evidence>
<proteinExistence type="predicted"/>
<keyword evidence="2" id="KW-1185">Reference proteome</keyword>
<accession>A0A8S0TDD0</accession>